<dbReference type="PANTHER" id="PTHR43480:SF1">
    <property type="entry name" value="ACYL-[ACYL-CARRIER-PROTEIN]--UDP-N-ACETYLGLUCOSAMINE O-ACYLTRANSFERASE, MITOCHONDRIAL-RELATED"/>
    <property type="match status" value="1"/>
</dbReference>
<dbReference type="Gene3D" id="1.20.1180.10">
    <property type="entry name" value="Udp N-acetylglucosamine O-acyltransferase, C-terminal domain"/>
    <property type="match status" value="1"/>
</dbReference>
<dbReference type="InterPro" id="IPR011004">
    <property type="entry name" value="Trimer_LpxA-like_sf"/>
</dbReference>
<comment type="caution">
    <text evidence="7">The sequence shown here is derived from an EMBL/GenBank/DDBJ whole genome shotgun (WGS) entry which is preliminary data.</text>
</comment>
<dbReference type="InterPro" id="IPR010137">
    <property type="entry name" value="Lipid_A_LpxA"/>
</dbReference>
<keyword evidence="1" id="KW-0444">Lipid biosynthesis</keyword>
<sequence length="93" mass="10319">MSKIVQDIPPFVITDGNPAHVAGLNSVGISRAGVAPEVRANLKKAYRILYRSGLTLDEAVSNMEQELDSSEEVEHLLRFLRNVERGICRGRKD</sequence>
<feature type="domain" description="UDP N-acetylglucosamine O-acyltransferase C-terminal" evidence="6">
    <location>
        <begin position="7"/>
        <end position="88"/>
    </location>
</feature>
<keyword evidence="3 7" id="KW-0808">Transferase</keyword>
<dbReference type="SUPFAM" id="SSF51161">
    <property type="entry name" value="Trimeric LpxA-like enzymes"/>
    <property type="match status" value="1"/>
</dbReference>
<evidence type="ECO:0000256" key="3">
    <source>
        <dbReference type="ARBA" id="ARBA00022679"/>
    </source>
</evidence>
<dbReference type="AlphaFoldDB" id="A0A645CY79"/>
<gene>
    <name evidence="7" type="primary">lpxA_19</name>
    <name evidence="7" type="ORF">SDC9_128845</name>
</gene>
<proteinExistence type="predicted"/>
<evidence type="ECO:0000256" key="2">
    <source>
        <dbReference type="ARBA" id="ARBA00022556"/>
    </source>
</evidence>
<dbReference type="InterPro" id="IPR037157">
    <property type="entry name" value="Acetyltransf_C_sf"/>
</dbReference>
<evidence type="ECO:0000256" key="1">
    <source>
        <dbReference type="ARBA" id="ARBA00022516"/>
    </source>
</evidence>
<reference evidence="7" key="1">
    <citation type="submission" date="2019-08" db="EMBL/GenBank/DDBJ databases">
        <authorList>
            <person name="Kucharzyk K."/>
            <person name="Murdoch R.W."/>
            <person name="Higgins S."/>
            <person name="Loffler F."/>
        </authorList>
    </citation>
    <scope>NUCLEOTIDE SEQUENCE</scope>
</reference>
<evidence type="ECO:0000256" key="4">
    <source>
        <dbReference type="ARBA" id="ARBA00023098"/>
    </source>
</evidence>
<name>A0A645CY79_9ZZZZ</name>
<evidence type="ECO:0000256" key="5">
    <source>
        <dbReference type="ARBA" id="ARBA00023315"/>
    </source>
</evidence>
<dbReference type="GO" id="GO:0008780">
    <property type="term" value="F:acyl-[acyl-carrier-protein]-UDP-N-acetylglucosamine O-acyltransferase activity"/>
    <property type="evidence" value="ECO:0007669"/>
    <property type="project" value="UniProtKB-EC"/>
</dbReference>
<evidence type="ECO:0000313" key="7">
    <source>
        <dbReference type="EMBL" id="MPM81788.1"/>
    </source>
</evidence>
<evidence type="ECO:0000259" key="6">
    <source>
        <dbReference type="Pfam" id="PF13720"/>
    </source>
</evidence>
<dbReference type="EC" id="2.3.1.129" evidence="7"/>
<keyword evidence="4" id="KW-0443">Lipid metabolism</keyword>
<keyword evidence="2" id="KW-0441">Lipid A biosynthesis</keyword>
<dbReference type="GO" id="GO:0016020">
    <property type="term" value="C:membrane"/>
    <property type="evidence" value="ECO:0007669"/>
    <property type="project" value="GOC"/>
</dbReference>
<dbReference type="InterPro" id="IPR029098">
    <property type="entry name" value="Acetyltransf_C"/>
</dbReference>
<protein>
    <submittedName>
        <fullName evidence="7">Acyl-[acyl-carrier-protein]--UDP-N-acetylglucosamine O-acyltransferase</fullName>
        <ecNumber evidence="7">2.3.1.129</ecNumber>
    </submittedName>
</protein>
<dbReference type="GO" id="GO:0009245">
    <property type="term" value="P:lipid A biosynthetic process"/>
    <property type="evidence" value="ECO:0007669"/>
    <property type="project" value="UniProtKB-KW"/>
</dbReference>
<dbReference type="EMBL" id="VSSQ01031040">
    <property type="protein sequence ID" value="MPM81788.1"/>
    <property type="molecule type" value="Genomic_DNA"/>
</dbReference>
<keyword evidence="5 7" id="KW-0012">Acyltransferase</keyword>
<accession>A0A645CY79</accession>
<organism evidence="7">
    <name type="scientific">bioreactor metagenome</name>
    <dbReference type="NCBI Taxonomy" id="1076179"/>
    <lineage>
        <taxon>unclassified sequences</taxon>
        <taxon>metagenomes</taxon>
        <taxon>ecological metagenomes</taxon>
    </lineage>
</organism>
<dbReference type="PANTHER" id="PTHR43480">
    <property type="entry name" value="ACYL-[ACYL-CARRIER-PROTEIN]--UDP-N-ACETYLGLUCOSAMINE O-ACYLTRANSFERASE"/>
    <property type="match status" value="1"/>
</dbReference>
<dbReference type="Pfam" id="PF13720">
    <property type="entry name" value="Acetyltransf_11"/>
    <property type="match status" value="1"/>
</dbReference>